<dbReference type="EMBL" id="JYDP01000006">
    <property type="protein sequence ID" value="KRZ17554.1"/>
    <property type="molecule type" value="Genomic_DNA"/>
</dbReference>
<proteinExistence type="predicted"/>
<accession>A0A0V1I5E0</accession>
<evidence type="ECO:0008006" key="4">
    <source>
        <dbReference type="Google" id="ProtNLM"/>
    </source>
</evidence>
<gene>
    <name evidence="2" type="ORF">T11_7222</name>
</gene>
<comment type="caution">
    <text evidence="2">The sequence shown here is derived from an EMBL/GenBank/DDBJ whole genome shotgun (WGS) entry which is preliminary data.</text>
</comment>
<keyword evidence="3" id="KW-1185">Reference proteome</keyword>
<organism evidence="2 3">
    <name type="scientific">Trichinella zimbabwensis</name>
    <dbReference type="NCBI Taxonomy" id="268475"/>
    <lineage>
        <taxon>Eukaryota</taxon>
        <taxon>Metazoa</taxon>
        <taxon>Ecdysozoa</taxon>
        <taxon>Nematoda</taxon>
        <taxon>Enoplea</taxon>
        <taxon>Dorylaimia</taxon>
        <taxon>Trichinellida</taxon>
        <taxon>Trichinellidae</taxon>
        <taxon>Trichinella</taxon>
    </lineage>
</organism>
<keyword evidence="1" id="KW-0732">Signal</keyword>
<name>A0A0V1I5E0_9BILA</name>
<feature type="signal peptide" evidence="1">
    <location>
        <begin position="1"/>
        <end position="16"/>
    </location>
</feature>
<feature type="chain" id="PRO_5006879694" description="Secreted protein" evidence="1">
    <location>
        <begin position="17"/>
        <end position="69"/>
    </location>
</feature>
<evidence type="ECO:0000313" key="2">
    <source>
        <dbReference type="EMBL" id="KRZ17554.1"/>
    </source>
</evidence>
<evidence type="ECO:0000256" key="1">
    <source>
        <dbReference type="SAM" id="SignalP"/>
    </source>
</evidence>
<dbReference type="AlphaFoldDB" id="A0A0V1I5E0"/>
<sequence>MLLLFHLRLSRLCSNASVVENENDETRSNCDSQFWQHLVKNSRRHHVLHNQSGKAEKAIHAYWLHVFKL</sequence>
<dbReference type="Proteomes" id="UP000055024">
    <property type="component" value="Unassembled WGS sequence"/>
</dbReference>
<protein>
    <recommendedName>
        <fullName evidence="4">Secreted protein</fullName>
    </recommendedName>
</protein>
<reference evidence="2 3" key="1">
    <citation type="submission" date="2015-01" db="EMBL/GenBank/DDBJ databases">
        <title>Evolution of Trichinella species and genotypes.</title>
        <authorList>
            <person name="Korhonen P.K."/>
            <person name="Edoardo P."/>
            <person name="Giuseppe L.R."/>
            <person name="Gasser R.B."/>
        </authorList>
    </citation>
    <scope>NUCLEOTIDE SEQUENCE [LARGE SCALE GENOMIC DNA]</scope>
    <source>
        <strain evidence="2">ISS1029</strain>
    </source>
</reference>
<evidence type="ECO:0000313" key="3">
    <source>
        <dbReference type="Proteomes" id="UP000055024"/>
    </source>
</evidence>